<dbReference type="Proteomes" id="UP001241092">
    <property type="component" value="Chromosome"/>
</dbReference>
<reference evidence="1" key="1">
    <citation type="submission" date="2023-03" db="EMBL/GenBank/DDBJ databases">
        <title>Draft genome sequence of a Mycolicibacterium mageritense strain H4_3_1 isolated from a hybrid biological-inorganic system reactor.</title>
        <authorList>
            <person name="Feng X."/>
            <person name="Kazama D."/>
            <person name="Sato K."/>
            <person name="Kobayashi H."/>
        </authorList>
    </citation>
    <scope>NUCLEOTIDE SEQUENCE</scope>
    <source>
        <strain evidence="1">H4_3_1</strain>
    </source>
</reference>
<dbReference type="RefSeq" id="WP_286212785.1">
    <property type="nucleotide sequence ID" value="NZ_AP027452.1"/>
</dbReference>
<accession>A0AAI8U1Y4</accession>
<evidence type="ECO:0000313" key="2">
    <source>
        <dbReference type="Proteomes" id="UP001241092"/>
    </source>
</evidence>
<dbReference type="AlphaFoldDB" id="A0AAI8U1Y4"/>
<proteinExistence type="predicted"/>
<sequence length="72" mass="7965">MKLRKPPETPAEFVDRAKTELANGVDADYATAYALIAIAERLGQIAEHLRPVQIAVDADHTPTLNWPDGRVR</sequence>
<dbReference type="EMBL" id="AP027452">
    <property type="protein sequence ID" value="BDY33179.1"/>
    <property type="molecule type" value="Genomic_DNA"/>
</dbReference>
<organism evidence="1 2">
    <name type="scientific">Mycolicibacterium mageritense</name>
    <name type="common">Mycobacterium mageritense</name>
    <dbReference type="NCBI Taxonomy" id="53462"/>
    <lineage>
        <taxon>Bacteria</taxon>
        <taxon>Bacillati</taxon>
        <taxon>Actinomycetota</taxon>
        <taxon>Actinomycetes</taxon>
        <taxon>Mycobacteriales</taxon>
        <taxon>Mycobacteriaceae</taxon>
        <taxon>Mycolicibacterium</taxon>
    </lineage>
</organism>
<name>A0AAI8U1Y4_MYCME</name>
<protein>
    <submittedName>
        <fullName evidence="1">Uncharacterized protein</fullName>
    </submittedName>
</protein>
<gene>
    <name evidence="1" type="ORF">hbim_07154</name>
</gene>
<evidence type="ECO:0000313" key="1">
    <source>
        <dbReference type="EMBL" id="BDY33179.1"/>
    </source>
</evidence>